<proteinExistence type="predicted"/>
<name>A0A451B928_9GAMM</name>
<gene>
    <name evidence="2" type="ORF">BECKMB1821H_GA0114242_101016</name>
    <name evidence="1" type="ORF">BECKMB1821I_GA0114274_101016</name>
</gene>
<sequence length="39" mass="4285">MKDASPIRFTIAFIDPTRAKAMRGFLAGMFRAKASEALP</sequence>
<evidence type="ECO:0000313" key="2">
    <source>
        <dbReference type="EMBL" id="VFK74790.1"/>
    </source>
</evidence>
<organism evidence="2">
    <name type="scientific">Candidatus Kentrum sp. MB</name>
    <dbReference type="NCBI Taxonomy" id="2138164"/>
    <lineage>
        <taxon>Bacteria</taxon>
        <taxon>Pseudomonadati</taxon>
        <taxon>Pseudomonadota</taxon>
        <taxon>Gammaproteobacteria</taxon>
        <taxon>Candidatus Kentrum</taxon>
    </lineage>
</organism>
<reference evidence="2" key="1">
    <citation type="submission" date="2019-02" db="EMBL/GenBank/DDBJ databases">
        <authorList>
            <person name="Gruber-Vodicka R. H."/>
            <person name="Seah K. B. B."/>
        </authorList>
    </citation>
    <scope>NUCLEOTIDE SEQUENCE</scope>
    <source>
        <strain evidence="2">BECK_BZ198</strain>
        <strain evidence="1">BECK_BZ199</strain>
    </source>
</reference>
<evidence type="ECO:0000313" key="1">
    <source>
        <dbReference type="EMBL" id="VFK29468.1"/>
    </source>
</evidence>
<accession>A0A451B928</accession>
<dbReference type="AlphaFoldDB" id="A0A451B928"/>
<dbReference type="EMBL" id="CAADGH010000010">
    <property type="protein sequence ID" value="VFK74790.1"/>
    <property type="molecule type" value="Genomic_DNA"/>
</dbReference>
<protein>
    <submittedName>
        <fullName evidence="2">Uncharacterized protein</fullName>
    </submittedName>
</protein>
<dbReference type="EMBL" id="CAADFQ010000010">
    <property type="protein sequence ID" value="VFK29468.1"/>
    <property type="molecule type" value="Genomic_DNA"/>
</dbReference>